<evidence type="ECO:0000256" key="1">
    <source>
        <dbReference type="ARBA" id="ARBA00001933"/>
    </source>
</evidence>
<comment type="function">
    <text evidence="2 8">Catalyzes the removal of elemental sulfur and selenium atoms from L-cysteine, L-cystine, L-selenocysteine, and L-selenocystine to produce L-alanine.</text>
</comment>
<evidence type="ECO:0000259" key="9">
    <source>
        <dbReference type="Pfam" id="PF00266"/>
    </source>
</evidence>
<dbReference type="InterPro" id="IPR015422">
    <property type="entry name" value="PyrdxlP-dep_Trfase_small"/>
</dbReference>
<evidence type="ECO:0000256" key="4">
    <source>
        <dbReference type="ARBA" id="ARBA00022679"/>
    </source>
</evidence>
<name>A0A502EGH8_9FLAO</name>
<keyword evidence="5 8" id="KW-0663">Pyridoxal phosphate</keyword>
<evidence type="ECO:0000256" key="3">
    <source>
        <dbReference type="ARBA" id="ARBA00010447"/>
    </source>
</evidence>
<dbReference type="Gene3D" id="3.90.1150.10">
    <property type="entry name" value="Aspartate Aminotransferase, domain 1"/>
    <property type="match status" value="1"/>
</dbReference>
<dbReference type="InterPro" id="IPR010970">
    <property type="entry name" value="Cys_dSase_SufS"/>
</dbReference>
<evidence type="ECO:0000313" key="11">
    <source>
        <dbReference type="Proteomes" id="UP000319700"/>
    </source>
</evidence>
<dbReference type="Gene3D" id="3.40.640.10">
    <property type="entry name" value="Type I PLP-dependent aspartate aminotransferase-like (Major domain)"/>
    <property type="match status" value="1"/>
</dbReference>
<dbReference type="InterPro" id="IPR016454">
    <property type="entry name" value="Cysteine_dSase"/>
</dbReference>
<evidence type="ECO:0000256" key="8">
    <source>
        <dbReference type="RuleBase" id="RU004506"/>
    </source>
</evidence>
<dbReference type="GO" id="GO:0030170">
    <property type="term" value="F:pyridoxal phosphate binding"/>
    <property type="evidence" value="ECO:0007669"/>
    <property type="project" value="UniProtKB-UniRule"/>
</dbReference>
<keyword evidence="11" id="KW-1185">Reference proteome</keyword>
<accession>A0A502EGH8</accession>
<dbReference type="PIRSF" id="PIRSF005572">
    <property type="entry name" value="NifS"/>
    <property type="match status" value="1"/>
</dbReference>
<evidence type="ECO:0000256" key="2">
    <source>
        <dbReference type="ARBA" id="ARBA00002824"/>
    </source>
</evidence>
<comment type="catalytic activity">
    <reaction evidence="6 8">
        <text>(sulfur carrier)-H + L-cysteine = (sulfur carrier)-SH + L-alanine</text>
        <dbReference type="Rhea" id="RHEA:43892"/>
        <dbReference type="Rhea" id="RHEA-COMP:14737"/>
        <dbReference type="Rhea" id="RHEA-COMP:14739"/>
        <dbReference type="ChEBI" id="CHEBI:29917"/>
        <dbReference type="ChEBI" id="CHEBI:35235"/>
        <dbReference type="ChEBI" id="CHEBI:57972"/>
        <dbReference type="ChEBI" id="CHEBI:64428"/>
        <dbReference type="EC" id="2.8.1.7"/>
    </reaction>
</comment>
<evidence type="ECO:0000256" key="6">
    <source>
        <dbReference type="ARBA" id="ARBA00050776"/>
    </source>
</evidence>
<dbReference type="AlphaFoldDB" id="A0A502EGH8"/>
<organism evidence="10 11">
    <name type="scientific">Flavobacterium pectinovorum</name>
    <dbReference type="NCBI Taxonomy" id="29533"/>
    <lineage>
        <taxon>Bacteria</taxon>
        <taxon>Pseudomonadati</taxon>
        <taxon>Bacteroidota</taxon>
        <taxon>Flavobacteriia</taxon>
        <taxon>Flavobacteriales</taxon>
        <taxon>Flavobacteriaceae</taxon>
        <taxon>Flavobacterium</taxon>
    </lineage>
</organism>
<dbReference type="EC" id="2.8.1.7" evidence="8"/>
<dbReference type="NCBIfam" id="TIGR01979">
    <property type="entry name" value="sufS"/>
    <property type="match status" value="1"/>
</dbReference>
<comment type="caution">
    <text evidence="10">The sequence shown here is derived from an EMBL/GenBank/DDBJ whole genome shotgun (WGS) entry which is preliminary data.</text>
</comment>
<reference evidence="10 11" key="1">
    <citation type="journal article" date="2019" name="Environ. Microbiol.">
        <title>Species interactions and distinct microbial communities in high Arctic permafrost affected cryosols are associated with the CH4 and CO2 gas fluxes.</title>
        <authorList>
            <person name="Altshuler I."/>
            <person name="Hamel J."/>
            <person name="Turney S."/>
            <person name="Magnuson E."/>
            <person name="Levesque R."/>
            <person name="Greer C."/>
            <person name="Whyte L.G."/>
        </authorList>
    </citation>
    <scope>NUCLEOTIDE SEQUENCE [LARGE SCALE GENOMIC DNA]</scope>
    <source>
        <strain evidence="10 11">42</strain>
    </source>
</reference>
<evidence type="ECO:0000256" key="5">
    <source>
        <dbReference type="ARBA" id="ARBA00022898"/>
    </source>
</evidence>
<dbReference type="PANTHER" id="PTHR43586:SF8">
    <property type="entry name" value="CYSTEINE DESULFURASE 1, CHLOROPLASTIC"/>
    <property type="match status" value="1"/>
</dbReference>
<comment type="similarity">
    <text evidence="3 8">Belongs to the class-V pyridoxal-phosphate-dependent aminotransferase family. Csd subfamily.</text>
</comment>
<dbReference type="InterPro" id="IPR015424">
    <property type="entry name" value="PyrdxlP-dep_Trfase"/>
</dbReference>
<sequence length="416" mass="46374">MKNYETINPLQRNIEEIRSEFPVLHQEINGNPLIYLDNAATTQKPASVVESLADYYHRDNSNVHRGVHQLSQRATAAYEEARVKIANFINAEHIHEIIFNKGTTDGINIVAYCFNNKFLKSGDKVMISAMEHHANIVSWQLFGQEKGVGLSVIPILPSGELDMEGFKSMLTEKVKLISVTYISNTLGTINPVREIIKIAHLHHIPVLLDAAQAIAHMSIDVQELDVDFMVFSGHKMYGPTGIGVLYAKEKWLEKMPPAQGGGDMIKQVSFEKTTYNHLPYKFEAGTPSISSAIALGTAVDYIKRIGMDKISDYEHDLTTYLIRELNTINDLRIIGTAKHHAGSVSFVIEGCHNSDIGELLNQQGIAVRTGHHCTQPLMEIFNIKGTVRASLALYNTHSEIDELIRGLKNAIHILKS</sequence>
<dbReference type="OrthoDB" id="9804366at2"/>
<evidence type="ECO:0000256" key="7">
    <source>
        <dbReference type="RuleBase" id="RU004504"/>
    </source>
</evidence>
<feature type="domain" description="Aminotransferase class V" evidence="9">
    <location>
        <begin position="34"/>
        <end position="403"/>
    </location>
</feature>
<dbReference type="PANTHER" id="PTHR43586">
    <property type="entry name" value="CYSTEINE DESULFURASE"/>
    <property type="match status" value="1"/>
</dbReference>
<keyword evidence="4 8" id="KW-0808">Transferase</keyword>
<dbReference type="InterPro" id="IPR020578">
    <property type="entry name" value="Aminotrans_V_PyrdxlP_BS"/>
</dbReference>
<comment type="cofactor">
    <cofactor evidence="1 7">
        <name>pyridoxal 5'-phosphate</name>
        <dbReference type="ChEBI" id="CHEBI:597326"/>
    </cofactor>
</comment>
<protein>
    <recommendedName>
        <fullName evidence="8">Cysteine desulfurase</fullName>
        <ecNumber evidence="8">2.8.1.7</ecNumber>
    </recommendedName>
</protein>
<dbReference type="RefSeq" id="WP_140510468.1">
    <property type="nucleotide sequence ID" value="NZ_RCZH01000015.1"/>
</dbReference>
<dbReference type="Proteomes" id="UP000319700">
    <property type="component" value="Unassembled WGS sequence"/>
</dbReference>
<dbReference type="InterPro" id="IPR000192">
    <property type="entry name" value="Aminotrans_V_dom"/>
</dbReference>
<evidence type="ECO:0000313" key="10">
    <source>
        <dbReference type="EMBL" id="TPG36149.1"/>
    </source>
</evidence>
<dbReference type="SUPFAM" id="SSF53383">
    <property type="entry name" value="PLP-dependent transferases"/>
    <property type="match status" value="1"/>
</dbReference>
<dbReference type="GO" id="GO:0006534">
    <property type="term" value="P:cysteine metabolic process"/>
    <property type="evidence" value="ECO:0007669"/>
    <property type="project" value="UniProtKB-UniRule"/>
</dbReference>
<dbReference type="GO" id="GO:0031071">
    <property type="term" value="F:cysteine desulfurase activity"/>
    <property type="evidence" value="ECO:0007669"/>
    <property type="project" value="UniProtKB-UniRule"/>
</dbReference>
<dbReference type="PROSITE" id="PS00595">
    <property type="entry name" value="AA_TRANSFER_CLASS_5"/>
    <property type="match status" value="1"/>
</dbReference>
<dbReference type="Pfam" id="PF00266">
    <property type="entry name" value="Aminotran_5"/>
    <property type="match status" value="1"/>
</dbReference>
<dbReference type="InterPro" id="IPR015421">
    <property type="entry name" value="PyrdxlP-dep_Trfase_major"/>
</dbReference>
<proteinExistence type="inferred from homology"/>
<dbReference type="EMBL" id="RCZH01000015">
    <property type="protein sequence ID" value="TPG36149.1"/>
    <property type="molecule type" value="Genomic_DNA"/>
</dbReference>
<dbReference type="CDD" id="cd06453">
    <property type="entry name" value="SufS_like"/>
    <property type="match status" value="1"/>
</dbReference>
<gene>
    <name evidence="10" type="ORF">EAH81_20225</name>
</gene>